<gene>
    <name evidence="2" type="ORF">NEOLEDRAFT_704992</name>
</gene>
<organism evidence="2 3">
    <name type="scientific">Neolentinus lepideus HHB14362 ss-1</name>
    <dbReference type="NCBI Taxonomy" id="1314782"/>
    <lineage>
        <taxon>Eukaryota</taxon>
        <taxon>Fungi</taxon>
        <taxon>Dikarya</taxon>
        <taxon>Basidiomycota</taxon>
        <taxon>Agaricomycotina</taxon>
        <taxon>Agaricomycetes</taxon>
        <taxon>Gloeophyllales</taxon>
        <taxon>Gloeophyllaceae</taxon>
        <taxon>Neolentinus</taxon>
    </lineage>
</organism>
<feature type="compositionally biased region" description="Polar residues" evidence="1">
    <location>
        <begin position="326"/>
        <end position="346"/>
    </location>
</feature>
<name>A0A165V5I6_9AGAM</name>
<feature type="compositionally biased region" description="Low complexity" evidence="1">
    <location>
        <begin position="560"/>
        <end position="573"/>
    </location>
</feature>
<reference evidence="2 3" key="1">
    <citation type="journal article" date="2016" name="Mol. Biol. Evol.">
        <title>Comparative Genomics of Early-Diverging Mushroom-Forming Fungi Provides Insights into the Origins of Lignocellulose Decay Capabilities.</title>
        <authorList>
            <person name="Nagy L.G."/>
            <person name="Riley R."/>
            <person name="Tritt A."/>
            <person name="Adam C."/>
            <person name="Daum C."/>
            <person name="Floudas D."/>
            <person name="Sun H."/>
            <person name="Yadav J.S."/>
            <person name="Pangilinan J."/>
            <person name="Larsson K.H."/>
            <person name="Matsuura K."/>
            <person name="Barry K."/>
            <person name="Labutti K."/>
            <person name="Kuo R."/>
            <person name="Ohm R.A."/>
            <person name="Bhattacharya S.S."/>
            <person name="Shirouzu T."/>
            <person name="Yoshinaga Y."/>
            <person name="Martin F.M."/>
            <person name="Grigoriev I.V."/>
            <person name="Hibbett D.S."/>
        </authorList>
    </citation>
    <scope>NUCLEOTIDE SEQUENCE [LARGE SCALE GENOMIC DNA]</scope>
    <source>
        <strain evidence="2 3">HHB14362 ss-1</strain>
    </source>
</reference>
<feature type="compositionally biased region" description="Low complexity" evidence="1">
    <location>
        <begin position="347"/>
        <end position="364"/>
    </location>
</feature>
<feature type="region of interest" description="Disordered" evidence="1">
    <location>
        <begin position="232"/>
        <end position="573"/>
    </location>
</feature>
<feature type="compositionally biased region" description="Polar residues" evidence="1">
    <location>
        <begin position="596"/>
        <end position="607"/>
    </location>
</feature>
<evidence type="ECO:0000313" key="2">
    <source>
        <dbReference type="EMBL" id="KZT29188.1"/>
    </source>
</evidence>
<feature type="compositionally biased region" description="Polar residues" evidence="1">
    <location>
        <begin position="275"/>
        <end position="290"/>
    </location>
</feature>
<accession>A0A165V5I6</accession>
<feature type="region of interest" description="Disordered" evidence="1">
    <location>
        <begin position="586"/>
        <end position="652"/>
    </location>
</feature>
<dbReference type="Proteomes" id="UP000076761">
    <property type="component" value="Unassembled WGS sequence"/>
</dbReference>
<feature type="compositionally biased region" description="Pro residues" evidence="1">
    <location>
        <begin position="627"/>
        <end position="642"/>
    </location>
</feature>
<dbReference type="AlphaFoldDB" id="A0A165V5I6"/>
<evidence type="ECO:0000256" key="1">
    <source>
        <dbReference type="SAM" id="MobiDB-lite"/>
    </source>
</evidence>
<evidence type="ECO:0000313" key="3">
    <source>
        <dbReference type="Proteomes" id="UP000076761"/>
    </source>
</evidence>
<sequence length="879" mass="96653">MVQAPVDTLCTTADVEELDVLEGLSPLFPELDESIGRTLVQTATDLGEGEVHDAHDPDTSGLSPANPIVLTDVEGNIAEKVTLSIVSESKGNDRAIEEAVAEKEDVREQEEKLKKMKTPSVNGRYQAYEASQSASKPLISGLMFDFGSGPWPFAEPGEVITTTPASSTPTRGSANLLGSPLQLQSPTTFNVYRRQKDPFVTPTLPPPPDNWCQPPGYNRDNTLVSISVESTPIRESHPDAPYNESITLADNVSSDSPPKPARWKGKERAVEDRCNLSSLSHARQRTSSARGSPRYEPYRPSAPTPDAADRRYSRHSRRYSDERSVGTLSTRQSPNMRRSVEQSPSNSVSPSLARSRLSSPALMRPAPPTLSRMKVKDRTHWVPAFTRRVSEIRSPGPCTRSSGKRVSRTSGRPPPVPSRSALIQNEDRRSQSSSIGAIRGNRGIPSSPSSLGSMAEISLHSSPPPRPSAPSPASDVSQVRRPHLQPMYSLSSPSEPPESPIALPQRPSGLCPGSASSSPNRRYLPALLPSCSPRTVTDADPSSPNSFGRIPSPVVPMKRPSVPSPGSVSSGSSSWYLPTLLPSCSPSSRTDPDLLSPSNSSQLSTPPTGEIRWQLSPELTQQEPTSPVEPPARPSTPVPGAIPSPDSRPTSLMLRPESVYSIDDQLFFRYDAMRRPDKAWAIDTYRYAFRLERAARGERVLPDYGKDTLHKLDGRITNQSARVRAELKRQEFMDHEDGRRAVRRLTRTMGAFGLSEGDGRPEEWGRVAQEDEEEPDWDEFSIDSGASSSACQESVGFPESGVCFLRPKNAEEESDPRLVEAFNAALEWGLKSYDPEWDPPQHPNRRIREDMYRFWRRKLQDLVENPVEHAFEGTPTLPP</sequence>
<feature type="compositionally biased region" description="Polar residues" evidence="1">
    <location>
        <begin position="244"/>
        <end position="256"/>
    </location>
</feature>
<feature type="compositionally biased region" description="Polar residues" evidence="1">
    <location>
        <begin position="532"/>
        <end position="546"/>
    </location>
</feature>
<keyword evidence="3" id="KW-1185">Reference proteome</keyword>
<dbReference type="InParanoid" id="A0A165V5I6"/>
<dbReference type="EMBL" id="KV425555">
    <property type="protein sequence ID" value="KZT29188.1"/>
    <property type="molecule type" value="Genomic_DNA"/>
</dbReference>
<proteinExistence type="predicted"/>
<protein>
    <submittedName>
        <fullName evidence="2">Uncharacterized protein</fullName>
    </submittedName>
</protein>
<feature type="compositionally biased region" description="Basic and acidic residues" evidence="1">
    <location>
        <begin position="264"/>
        <end position="274"/>
    </location>
</feature>
<dbReference type="OrthoDB" id="10642629at2759"/>